<name>A0A835MMJ1_9ROSI</name>
<dbReference type="InterPro" id="IPR006527">
    <property type="entry name" value="F-box-assoc_dom_typ1"/>
</dbReference>
<dbReference type="InterPro" id="IPR001810">
    <property type="entry name" value="F-box_dom"/>
</dbReference>
<dbReference type="OrthoDB" id="830198at2759"/>
<feature type="region of interest" description="Disordered" evidence="1">
    <location>
        <begin position="1"/>
        <end position="22"/>
    </location>
</feature>
<comment type="caution">
    <text evidence="3">The sequence shown here is derived from an EMBL/GenBank/DDBJ whole genome shotgun (WGS) entry which is preliminary data.</text>
</comment>
<proteinExistence type="predicted"/>
<organism evidence="3 4">
    <name type="scientific">Salix dunnii</name>
    <dbReference type="NCBI Taxonomy" id="1413687"/>
    <lineage>
        <taxon>Eukaryota</taxon>
        <taxon>Viridiplantae</taxon>
        <taxon>Streptophyta</taxon>
        <taxon>Embryophyta</taxon>
        <taxon>Tracheophyta</taxon>
        <taxon>Spermatophyta</taxon>
        <taxon>Magnoliopsida</taxon>
        <taxon>eudicotyledons</taxon>
        <taxon>Gunneridae</taxon>
        <taxon>Pentapetalae</taxon>
        <taxon>rosids</taxon>
        <taxon>fabids</taxon>
        <taxon>Malpighiales</taxon>
        <taxon>Salicaceae</taxon>
        <taxon>Saliceae</taxon>
        <taxon>Salix</taxon>
    </lineage>
</organism>
<dbReference type="NCBIfam" id="TIGR01640">
    <property type="entry name" value="F_box_assoc_1"/>
    <property type="match status" value="1"/>
</dbReference>
<dbReference type="PANTHER" id="PTHR31672">
    <property type="entry name" value="BNACNNG10540D PROTEIN"/>
    <property type="match status" value="1"/>
</dbReference>
<evidence type="ECO:0000313" key="4">
    <source>
        <dbReference type="Proteomes" id="UP000657918"/>
    </source>
</evidence>
<protein>
    <recommendedName>
        <fullName evidence="2">F-box domain-containing protein</fullName>
    </recommendedName>
</protein>
<dbReference type="Pfam" id="PF00646">
    <property type="entry name" value="F-box"/>
    <property type="match status" value="1"/>
</dbReference>
<feature type="domain" description="F-box" evidence="2">
    <location>
        <begin position="20"/>
        <end position="67"/>
    </location>
</feature>
<dbReference type="AlphaFoldDB" id="A0A835MMJ1"/>
<dbReference type="Pfam" id="PF07734">
    <property type="entry name" value="FBA_1"/>
    <property type="match status" value="1"/>
</dbReference>
<dbReference type="InterPro" id="IPR017451">
    <property type="entry name" value="F-box-assoc_interact_dom"/>
</dbReference>
<dbReference type="CDD" id="cd22157">
    <property type="entry name" value="F-box_AtFBW1-like"/>
    <property type="match status" value="1"/>
</dbReference>
<dbReference type="SMART" id="SM00256">
    <property type="entry name" value="FBOX"/>
    <property type="match status" value="1"/>
</dbReference>
<sequence length="418" mass="47842">MATDLPHKSIPMSGSKKDAGSISTDLPEEMITEILTRLAVKSLLRFKSVSKDWYSLITNPEFITAHLHNSTQKPSILLEGFRCEEEESSSTLSLLRHGDTSTTFHSLRIPQSLIYDYTFMRNSFLDQEIEPDLSFTVLGSSGGLLCSKVRDNLRIDYVLWNPATRKFIYAKQPRQKFKLLLDGFGHNSKMNDNMLVKIGRLFQSPNLDVVMDLPFEIEKGDFVLRALVYSWKTDSWRLVYDCRLQSDDFYSRDDQAVSVKGVFYWHLHRSKDIILAFDTDNSVFRWIDFPRWNQYSTPVEVSLISGGIKDSLACSVFPNNGSTSLTIDIWVLDDSGAGVCSEESWRKLLTIPFLGTLHQVFTWGDKVMINGKRDHQILIYDPISHEIICDSLNSDFSSYNMDGFVESLVSPGRWTEQF</sequence>
<evidence type="ECO:0000259" key="2">
    <source>
        <dbReference type="PROSITE" id="PS50181"/>
    </source>
</evidence>
<accession>A0A835MMJ1</accession>
<dbReference type="PANTHER" id="PTHR31672:SF10">
    <property type="entry name" value="F-BOX DOMAIN-CONTAINING PROTEIN"/>
    <property type="match status" value="1"/>
</dbReference>
<dbReference type="EMBL" id="JADGMS010000012">
    <property type="protein sequence ID" value="KAF9671105.1"/>
    <property type="molecule type" value="Genomic_DNA"/>
</dbReference>
<dbReference type="Proteomes" id="UP000657918">
    <property type="component" value="Unassembled WGS sequence"/>
</dbReference>
<dbReference type="PROSITE" id="PS50181">
    <property type="entry name" value="FBOX"/>
    <property type="match status" value="1"/>
</dbReference>
<reference evidence="3 4" key="1">
    <citation type="submission" date="2020-10" db="EMBL/GenBank/DDBJ databases">
        <title>Plant Genome Project.</title>
        <authorList>
            <person name="Zhang R.-G."/>
        </authorList>
    </citation>
    <scope>NUCLEOTIDE SEQUENCE [LARGE SCALE GENOMIC DNA]</scope>
    <source>
        <strain evidence="3">FAFU-HL-1</strain>
        <tissue evidence="3">Leaf</tissue>
    </source>
</reference>
<evidence type="ECO:0000313" key="3">
    <source>
        <dbReference type="EMBL" id="KAF9671105.1"/>
    </source>
</evidence>
<dbReference type="InterPro" id="IPR036047">
    <property type="entry name" value="F-box-like_dom_sf"/>
</dbReference>
<dbReference type="InterPro" id="IPR050796">
    <property type="entry name" value="SCF_F-box_component"/>
</dbReference>
<dbReference type="Gene3D" id="1.20.1280.50">
    <property type="match status" value="1"/>
</dbReference>
<keyword evidence="4" id="KW-1185">Reference proteome</keyword>
<gene>
    <name evidence="3" type="ORF">SADUNF_Sadunf12G0012800</name>
</gene>
<dbReference type="SUPFAM" id="SSF81383">
    <property type="entry name" value="F-box domain"/>
    <property type="match status" value="1"/>
</dbReference>
<evidence type="ECO:0000256" key="1">
    <source>
        <dbReference type="SAM" id="MobiDB-lite"/>
    </source>
</evidence>